<evidence type="ECO:0000256" key="3">
    <source>
        <dbReference type="ARBA" id="ARBA00023015"/>
    </source>
</evidence>
<dbReference type="InterPro" id="IPR036864">
    <property type="entry name" value="Zn2-C6_fun-type_DNA-bd_sf"/>
</dbReference>
<evidence type="ECO:0000256" key="2">
    <source>
        <dbReference type="ARBA" id="ARBA00022723"/>
    </source>
</evidence>
<organism evidence="9 10">
    <name type="scientific">Aspergillus arachidicola</name>
    <dbReference type="NCBI Taxonomy" id="656916"/>
    <lineage>
        <taxon>Eukaryota</taxon>
        <taxon>Fungi</taxon>
        <taxon>Dikarya</taxon>
        <taxon>Ascomycota</taxon>
        <taxon>Pezizomycotina</taxon>
        <taxon>Eurotiomycetes</taxon>
        <taxon>Eurotiomycetidae</taxon>
        <taxon>Eurotiales</taxon>
        <taxon>Aspergillaceae</taxon>
        <taxon>Aspergillus</taxon>
        <taxon>Aspergillus subgen. Circumdati</taxon>
    </lineage>
</organism>
<feature type="region of interest" description="Disordered" evidence="7">
    <location>
        <begin position="110"/>
        <end position="153"/>
    </location>
</feature>
<feature type="compositionally biased region" description="Acidic residues" evidence="7">
    <location>
        <begin position="175"/>
        <end position="188"/>
    </location>
</feature>
<comment type="subcellular location">
    <subcellularLocation>
        <location evidence="1">Nucleus</location>
    </subcellularLocation>
</comment>
<dbReference type="CDD" id="cd12148">
    <property type="entry name" value="fungal_TF_MHR"/>
    <property type="match status" value="1"/>
</dbReference>
<sequence length="754" mass="85996">PEMAPISGILNRPPSTPEIMSTQDSTALHSLAAVSLRSATRPPRVLSCVLCQQRKVRCNREFPCVNCTRAGVQCIPATGARQRRRRFPERELLERLRRYEALLRQNNIPFDPLHTPIGEGPCQSENPRGSSTPDETAESNVGQDQLSSEKKTVKCEYSNEAKSFWYLMNQMSLGPEDEGDNGDEDTDGNDSSHPQDDGHETVVEKAWDQIYQSHEQNLLFGSCNTNVDISTLHPDQIQIFRLWQVYLDNVNPLLKVTHTPTLQPRIIDAAGDVANISPTLDALMFSIYCVSILSLGEDECSAIFRTPREDLLKRYHFACQQALLKCGVLRTNSVEGLTALYLYLASVRPSTDPRSVSSMLGIAIRIAQRMGIENETTNARCTALEGEMRRRLWWSLILFDNRISEMSDHKTTMLIPTWDCRAPLNVNDFDIRPEMKVLPQGHDEPTEALFTVVRSQMGDFIRHSAFHLDFTNPSLKAIIKDTPHGAYPEEDRMTAFERTIEDRYLRLCNPENPLHFMTIWTTRGQLAKNRLLEHYSKYASVQQTDEQRDIAVSHALNIIACDTKLMTSPLTKGYRWLTDFHFPFPAYIYILKDLRKRPTAEHADRIWRTMSDNCEARFKDMDIQKVNPFFKFFAKILLEAWEAREAVFRQINKPLQPPLIVLNVKQVVQTIGGIQGSDLRQPKGGQDTNTDHLSMAMPMDFRTHDLLYSMEGHDFPGPDLGGYSGISGQATMDVEVNQSDWTTIDWYPMHARNW</sequence>
<evidence type="ECO:0000313" key="9">
    <source>
        <dbReference type="EMBL" id="PIG85864.1"/>
    </source>
</evidence>
<proteinExistence type="predicted"/>
<dbReference type="STRING" id="656916.A0A2G7FZ50"/>
<feature type="compositionally biased region" description="Polar residues" evidence="7">
    <location>
        <begin position="123"/>
        <end position="146"/>
    </location>
</feature>
<feature type="domain" description="Zn(2)-C6 fungal-type" evidence="8">
    <location>
        <begin position="47"/>
        <end position="74"/>
    </location>
</feature>
<dbReference type="EMBL" id="NEXV01000298">
    <property type="protein sequence ID" value="PIG85864.1"/>
    <property type="molecule type" value="Genomic_DNA"/>
</dbReference>
<evidence type="ECO:0000256" key="4">
    <source>
        <dbReference type="ARBA" id="ARBA00023125"/>
    </source>
</evidence>
<keyword evidence="3" id="KW-0805">Transcription regulation</keyword>
<dbReference type="PROSITE" id="PS50048">
    <property type="entry name" value="ZN2_CY6_FUNGAL_2"/>
    <property type="match status" value="1"/>
</dbReference>
<keyword evidence="2" id="KW-0479">Metal-binding</keyword>
<keyword evidence="5" id="KW-0804">Transcription</keyword>
<dbReference type="CDD" id="cd00067">
    <property type="entry name" value="GAL4"/>
    <property type="match status" value="1"/>
</dbReference>
<keyword evidence="10" id="KW-1185">Reference proteome</keyword>
<dbReference type="SMART" id="SM00906">
    <property type="entry name" value="Fungal_trans"/>
    <property type="match status" value="1"/>
</dbReference>
<comment type="caution">
    <text evidence="9">The sequence shown here is derived from an EMBL/GenBank/DDBJ whole genome shotgun (WGS) entry which is preliminary data.</text>
</comment>
<dbReference type="PANTHER" id="PTHR31001">
    <property type="entry name" value="UNCHARACTERIZED TRANSCRIPTIONAL REGULATORY PROTEIN"/>
    <property type="match status" value="1"/>
</dbReference>
<dbReference type="GO" id="GO:0009893">
    <property type="term" value="P:positive regulation of metabolic process"/>
    <property type="evidence" value="ECO:0007669"/>
    <property type="project" value="UniProtKB-ARBA"/>
</dbReference>
<evidence type="ECO:0000256" key="1">
    <source>
        <dbReference type="ARBA" id="ARBA00004123"/>
    </source>
</evidence>
<evidence type="ECO:0000259" key="8">
    <source>
        <dbReference type="PROSITE" id="PS50048"/>
    </source>
</evidence>
<dbReference type="GO" id="GO:0008270">
    <property type="term" value="F:zinc ion binding"/>
    <property type="evidence" value="ECO:0007669"/>
    <property type="project" value="InterPro"/>
</dbReference>
<accession>A0A2G7FZ50</accession>
<dbReference type="GO" id="GO:0005634">
    <property type="term" value="C:nucleus"/>
    <property type="evidence" value="ECO:0007669"/>
    <property type="project" value="UniProtKB-SubCell"/>
</dbReference>
<keyword evidence="4" id="KW-0238">DNA-binding</keyword>
<feature type="non-terminal residue" evidence="9">
    <location>
        <position position="1"/>
    </location>
</feature>
<evidence type="ECO:0000256" key="5">
    <source>
        <dbReference type="ARBA" id="ARBA00023163"/>
    </source>
</evidence>
<dbReference type="Pfam" id="PF04082">
    <property type="entry name" value="Fungal_trans"/>
    <property type="match status" value="1"/>
</dbReference>
<keyword evidence="6" id="KW-0539">Nucleus</keyword>
<dbReference type="Gene3D" id="4.10.240.10">
    <property type="entry name" value="Zn(2)-C6 fungal-type DNA-binding domain"/>
    <property type="match status" value="1"/>
</dbReference>
<evidence type="ECO:0000256" key="6">
    <source>
        <dbReference type="ARBA" id="ARBA00023242"/>
    </source>
</evidence>
<dbReference type="PANTHER" id="PTHR31001:SF45">
    <property type="entry name" value="ZN(II)2CYS6 TRANSCRIPTION FACTOR (EUROFUNG)"/>
    <property type="match status" value="1"/>
</dbReference>
<protein>
    <submittedName>
        <fullName evidence="9">Putative C6 transcription factor</fullName>
    </submittedName>
</protein>
<dbReference type="GO" id="GO:0003677">
    <property type="term" value="F:DNA binding"/>
    <property type="evidence" value="ECO:0007669"/>
    <property type="project" value="UniProtKB-KW"/>
</dbReference>
<dbReference type="InterPro" id="IPR050613">
    <property type="entry name" value="Sec_Metabolite_Reg"/>
</dbReference>
<dbReference type="InterPro" id="IPR001138">
    <property type="entry name" value="Zn2Cys6_DnaBD"/>
</dbReference>
<dbReference type="GO" id="GO:0006351">
    <property type="term" value="P:DNA-templated transcription"/>
    <property type="evidence" value="ECO:0007669"/>
    <property type="project" value="InterPro"/>
</dbReference>
<dbReference type="AlphaFoldDB" id="A0A2G7FZ50"/>
<dbReference type="InterPro" id="IPR007219">
    <property type="entry name" value="XnlR_reg_dom"/>
</dbReference>
<feature type="region of interest" description="Disordered" evidence="7">
    <location>
        <begin position="172"/>
        <end position="199"/>
    </location>
</feature>
<gene>
    <name evidence="9" type="ORF">AARAC_001774</name>
</gene>
<dbReference type="SUPFAM" id="SSF57701">
    <property type="entry name" value="Zn2/Cys6 DNA-binding domain"/>
    <property type="match status" value="1"/>
</dbReference>
<dbReference type="GO" id="GO:0000981">
    <property type="term" value="F:DNA-binding transcription factor activity, RNA polymerase II-specific"/>
    <property type="evidence" value="ECO:0007669"/>
    <property type="project" value="InterPro"/>
</dbReference>
<evidence type="ECO:0000313" key="10">
    <source>
        <dbReference type="Proteomes" id="UP000231358"/>
    </source>
</evidence>
<evidence type="ECO:0000256" key="7">
    <source>
        <dbReference type="SAM" id="MobiDB-lite"/>
    </source>
</evidence>
<dbReference type="Pfam" id="PF00172">
    <property type="entry name" value="Zn_clus"/>
    <property type="match status" value="1"/>
</dbReference>
<dbReference type="Proteomes" id="UP000231358">
    <property type="component" value="Unassembled WGS sequence"/>
</dbReference>
<name>A0A2G7FZ50_9EURO</name>
<reference evidence="9 10" key="1">
    <citation type="submission" date="2017-05" db="EMBL/GenBank/DDBJ databases">
        <title>Genome sequence for an aflatoxigenic pathogen of Argentinian peanut, Aspergillus arachidicola.</title>
        <authorList>
            <person name="Moore G."/>
            <person name="Beltz S.B."/>
            <person name="Mack B.M."/>
        </authorList>
    </citation>
    <scope>NUCLEOTIDE SEQUENCE [LARGE SCALE GENOMIC DNA]</scope>
    <source>
        <strain evidence="9 10">CBS 117610</strain>
    </source>
</reference>
<dbReference type="SMART" id="SM00066">
    <property type="entry name" value="GAL4"/>
    <property type="match status" value="1"/>
</dbReference>